<dbReference type="OrthoDB" id="9803752at2"/>
<dbReference type="NCBIfam" id="TIGR02543">
    <property type="entry name" value="List_Bact_rpt"/>
    <property type="match status" value="1"/>
</dbReference>
<dbReference type="RefSeq" id="WP_130432124.1">
    <property type="nucleotide sequence ID" value="NZ_SGXF01000001.1"/>
</dbReference>
<dbReference type="InterPro" id="IPR013378">
    <property type="entry name" value="InlB-like_B-rpt"/>
</dbReference>
<dbReference type="InterPro" id="IPR014867">
    <property type="entry name" value="Spore_coat_CotH_CotH2/3/7"/>
</dbReference>
<evidence type="ECO:0000256" key="2">
    <source>
        <dbReference type="SAM" id="Phobius"/>
    </source>
</evidence>
<dbReference type="AlphaFoldDB" id="A0A4Q7PPU1"/>
<keyword evidence="4" id="KW-1185">Reference proteome</keyword>
<evidence type="ECO:0000313" key="3">
    <source>
        <dbReference type="EMBL" id="RZT02068.1"/>
    </source>
</evidence>
<sequence>MKQNKINPNIFLYILILAFLVFFVAVTCFIHIQSYEDKAAIKLKILINPAEDSKTVNGWYNEKDGRYYFFLPAETTSFEILETESNSFRIVGLEDKQRVSVNDIELNFSYTASINHKKENLKEIDVIFMQSRNIPALFIETDSGKMDYINQKKGNSEKGAISVLSSNPEELFNGKIEKLSGRGNTSWTGCIKKGYKFSLSNPTNLLGLKKSCEWVLIANARSNYLSNYISFWLEKEIGRQNTTDSAFVDLYFNGEYAGNYLLCEKISVGENGINIKDLERVNELTNPGQKANKLEQFINKSETLKAVLWKNEPEDITGGYLLERDVAEYYAEEKSGFILSSGDHYVIKSPQNASIGEAEYIKNYMEEFYQAVSSESGYNNKGKYYTDYIDIDSFALKYVLEEFLAFNDAGRSSAYYFKDANDILKAGPGWDYEGAFLGNSQQITKLNGTAFSTDLYEKLLQHEDFDNLVKKYYATRLKPSVETLLDDRLTEFQNRINASAAMDMIRWTRESFADSCQDIRNWINERVNFLDDQWLSEDKYVTVKVLSEWENNVYIYIQPGGKISEEMLPEYTREGYSFVGWTDANGEIYDFNTPIFENLTLYAMWSSVGHSKIKLLLQYGERLAPEICFGLLFFIVTIMYMIKVRQGGNKK</sequence>
<accession>A0A4Q7PPU1</accession>
<keyword evidence="2" id="KW-0472">Membrane</keyword>
<comment type="subcellular location">
    <subcellularLocation>
        <location evidence="1">Cell envelope</location>
    </subcellularLocation>
</comment>
<dbReference type="EMBL" id="SGXF01000001">
    <property type="protein sequence ID" value="RZT02068.1"/>
    <property type="molecule type" value="Genomic_DNA"/>
</dbReference>
<proteinExistence type="predicted"/>
<dbReference type="Proteomes" id="UP000292927">
    <property type="component" value="Unassembled WGS sequence"/>
</dbReference>
<keyword evidence="2" id="KW-1133">Transmembrane helix</keyword>
<dbReference type="GO" id="GO:0030313">
    <property type="term" value="C:cell envelope"/>
    <property type="evidence" value="ECO:0007669"/>
    <property type="project" value="UniProtKB-SubCell"/>
</dbReference>
<name>A0A4Q7PPU1_9FIRM</name>
<reference evidence="3 4" key="1">
    <citation type="submission" date="2019-02" db="EMBL/GenBank/DDBJ databases">
        <title>Genomic Encyclopedia of Type Strains, Phase IV (KMG-IV): sequencing the most valuable type-strain genomes for metagenomic binning, comparative biology and taxonomic classification.</title>
        <authorList>
            <person name="Goeker M."/>
        </authorList>
    </citation>
    <scope>NUCLEOTIDE SEQUENCE [LARGE SCALE GENOMIC DNA]</scope>
    <source>
        <strain evidence="3 4">DSM 29486</strain>
    </source>
</reference>
<organism evidence="3 4">
    <name type="scientific">Cuneatibacter caecimuris</name>
    <dbReference type="NCBI Taxonomy" id="1796618"/>
    <lineage>
        <taxon>Bacteria</taxon>
        <taxon>Bacillati</taxon>
        <taxon>Bacillota</taxon>
        <taxon>Clostridia</taxon>
        <taxon>Lachnospirales</taxon>
        <taxon>Lachnospiraceae</taxon>
        <taxon>Cuneatibacter</taxon>
    </lineage>
</organism>
<evidence type="ECO:0000256" key="1">
    <source>
        <dbReference type="ARBA" id="ARBA00004196"/>
    </source>
</evidence>
<protein>
    <submittedName>
        <fullName evidence="3">Putative repeat protein (TIGR02543 family)</fullName>
    </submittedName>
</protein>
<dbReference type="Pfam" id="PF08757">
    <property type="entry name" value="CotH"/>
    <property type="match status" value="1"/>
</dbReference>
<feature type="transmembrane region" description="Helical" evidence="2">
    <location>
        <begin position="623"/>
        <end position="642"/>
    </location>
</feature>
<keyword evidence="2" id="KW-0812">Transmembrane</keyword>
<feature type="transmembrane region" description="Helical" evidence="2">
    <location>
        <begin position="12"/>
        <end position="32"/>
    </location>
</feature>
<dbReference type="InterPro" id="IPR042229">
    <property type="entry name" value="Listeria/Bacterioides_rpt_sf"/>
</dbReference>
<dbReference type="Gene3D" id="2.60.40.4270">
    <property type="entry name" value="Listeria-Bacteroides repeat domain"/>
    <property type="match status" value="1"/>
</dbReference>
<dbReference type="Pfam" id="PF09479">
    <property type="entry name" value="Flg_new"/>
    <property type="match status" value="1"/>
</dbReference>
<gene>
    <name evidence="3" type="ORF">EV209_0173</name>
</gene>
<evidence type="ECO:0000313" key="4">
    <source>
        <dbReference type="Proteomes" id="UP000292927"/>
    </source>
</evidence>
<comment type="caution">
    <text evidence="3">The sequence shown here is derived from an EMBL/GenBank/DDBJ whole genome shotgun (WGS) entry which is preliminary data.</text>
</comment>